<dbReference type="AlphaFoldDB" id="A0A6S6TX94"/>
<feature type="domain" description="Peptidase M16 N-terminal" evidence="9">
    <location>
        <begin position="42"/>
        <end position="161"/>
    </location>
</feature>
<keyword evidence="5 11" id="KW-0378">Hydrolase</keyword>
<evidence type="ECO:0000256" key="3">
    <source>
        <dbReference type="ARBA" id="ARBA00022670"/>
    </source>
</evidence>
<dbReference type="SUPFAM" id="SSF63411">
    <property type="entry name" value="LuxS/MPP-like metallohydrolase"/>
    <property type="match status" value="4"/>
</dbReference>
<comment type="similarity">
    <text evidence="2 8">Belongs to the peptidase M16 family.</text>
</comment>
<evidence type="ECO:0000256" key="8">
    <source>
        <dbReference type="RuleBase" id="RU004447"/>
    </source>
</evidence>
<evidence type="ECO:0000256" key="7">
    <source>
        <dbReference type="ARBA" id="ARBA00023049"/>
    </source>
</evidence>
<evidence type="ECO:0000256" key="1">
    <source>
        <dbReference type="ARBA" id="ARBA00001947"/>
    </source>
</evidence>
<dbReference type="InterPro" id="IPR011765">
    <property type="entry name" value="Pept_M16_N"/>
</dbReference>
<name>A0A6S6TX94_9BACT</name>
<dbReference type="GO" id="GO:0004222">
    <property type="term" value="F:metalloendopeptidase activity"/>
    <property type="evidence" value="ECO:0007669"/>
    <property type="project" value="InterPro"/>
</dbReference>
<organism evidence="11">
    <name type="scientific">uncultured Sulfurovum sp</name>
    <dbReference type="NCBI Taxonomy" id="269237"/>
    <lineage>
        <taxon>Bacteria</taxon>
        <taxon>Pseudomonadati</taxon>
        <taxon>Campylobacterota</taxon>
        <taxon>Epsilonproteobacteria</taxon>
        <taxon>Campylobacterales</taxon>
        <taxon>Sulfurovaceae</taxon>
        <taxon>Sulfurovum</taxon>
        <taxon>environmental samples</taxon>
    </lineage>
</organism>
<accession>A0A6S6TX94</accession>
<dbReference type="GO" id="GO:0006508">
    <property type="term" value="P:proteolysis"/>
    <property type="evidence" value="ECO:0007669"/>
    <property type="project" value="UniProtKB-KW"/>
</dbReference>
<sequence length="923" mass="107841">MSKHKFLIFLLVISLTILHSKELTTNKNLIEGELSNGFKYSILKNSKPKKRAEFRLLVNIGSLEEDEDQKGIAHFIEHMAFNGSKHFKQNELIQYLESIGLHFGSHLNASTGYERTLYKLTIPLKKDNLEKSFLVLEDWAGGLSFNPKELEKERGVILEEERSRDTVYFRLYNQFKSMLLGDSKYMDRVPIGDTEIIKNISIERVKDFYNDWYRPEFMHFIAVGDFDVKEIEAKIKKHFSTLKNKSKRKRALREIADTNETRVKFLTDPELTANSFSVQYMDVITSRRTKEDIRDEIIQGMMFSLFNMKADEQLLKKNPKATSIALSADRISSHKGSYAFDVSYRGENEKEALHELYALIGSFEKYGFSEENLKLIKKEKNANNEKWYKRRHDRYSSSLASYLVSDVRSNSIYTDEKLEYTLNKELISDIKLEEINNYFRKFLKIKDRVFIFQNTTGNRLSQKIVLETIDEAKNHVKDLTKVDKLAKNIIDEELNSSKIVSKKFHQQGEFHEFMLKNGIKVIFKQTDFSKNRMALESFSFGGYSLYDVPALDNAQKATSFIAQSGAGDFSVIDINKILSDKQIFTSTSLSELTENIHASSNSKDAEEMFKLLYLKITQPKIDEMVANNIKRELKDRVKQEERNPKIKFYKEYVNTYFKKDPRILFDSIKSIDKLENAEMLKIYKERFSDMNNFTFVLIGDIELKVVEKLIAKYLANLPSQEKVENFIDREQDYLKGNQTFNRAYNNQNITQVFISFRSKLAYSKKIAFLLEAMKSILEIRLRELIREEKSAVYSISVIPRLSRLGSNNSRINISFTCDPKRADELISAVLDETEKLKEEVIKEKELDVYRKKFELAQSVQLKENNYWLSKLIATYKYNTTLDYELFQLPTLLKGIRVEDIREVAGTLFSEDRMVSKLEPHFKK</sequence>
<gene>
    <name evidence="11" type="ORF">HELGO_WM19469</name>
</gene>
<keyword evidence="6" id="KW-0862">Zinc</keyword>
<dbReference type="PANTHER" id="PTHR43690:SF17">
    <property type="entry name" value="PROTEIN YHJJ"/>
    <property type="match status" value="1"/>
</dbReference>
<dbReference type="InterPro" id="IPR001431">
    <property type="entry name" value="Pept_M16_Zn_BS"/>
</dbReference>
<evidence type="ECO:0000256" key="5">
    <source>
        <dbReference type="ARBA" id="ARBA00022801"/>
    </source>
</evidence>
<dbReference type="PROSITE" id="PS00143">
    <property type="entry name" value="INSULINASE"/>
    <property type="match status" value="1"/>
</dbReference>
<dbReference type="GO" id="GO:0046872">
    <property type="term" value="F:metal ion binding"/>
    <property type="evidence" value="ECO:0007669"/>
    <property type="project" value="UniProtKB-KW"/>
</dbReference>
<protein>
    <submittedName>
        <fullName evidence="11">Probable zinc protease pqqL (EC)</fullName>
        <ecNumber evidence="11">3.4.99.-</ecNumber>
    </submittedName>
</protein>
<feature type="domain" description="Peptidase M16 C-terminal" evidence="10">
    <location>
        <begin position="199"/>
        <end position="378"/>
    </location>
</feature>
<dbReference type="Gene3D" id="3.30.830.10">
    <property type="entry name" value="Metalloenzyme, LuxS/M16 peptidase-like"/>
    <property type="match status" value="4"/>
</dbReference>
<reference evidence="11" key="1">
    <citation type="submission" date="2020-01" db="EMBL/GenBank/DDBJ databases">
        <authorList>
            <person name="Meier V. D."/>
            <person name="Meier V D."/>
        </authorList>
    </citation>
    <scope>NUCLEOTIDE SEQUENCE</scope>
    <source>
        <strain evidence="11">HLG_WM_MAG_02</strain>
    </source>
</reference>
<keyword evidence="3 11" id="KW-0645">Protease</keyword>
<evidence type="ECO:0000259" key="10">
    <source>
        <dbReference type="Pfam" id="PF05193"/>
    </source>
</evidence>
<dbReference type="Pfam" id="PF00675">
    <property type="entry name" value="Peptidase_M16"/>
    <property type="match status" value="1"/>
</dbReference>
<evidence type="ECO:0000313" key="11">
    <source>
        <dbReference type="EMBL" id="CAA6820923.1"/>
    </source>
</evidence>
<evidence type="ECO:0000259" key="9">
    <source>
        <dbReference type="Pfam" id="PF00675"/>
    </source>
</evidence>
<dbReference type="EMBL" id="CACVAZ010000138">
    <property type="protein sequence ID" value="CAA6820923.1"/>
    <property type="molecule type" value="Genomic_DNA"/>
</dbReference>
<feature type="domain" description="Peptidase M16 C-terminal" evidence="10">
    <location>
        <begin position="677"/>
        <end position="852"/>
    </location>
</feature>
<dbReference type="EC" id="3.4.99.-" evidence="11"/>
<comment type="cofactor">
    <cofactor evidence="1">
        <name>Zn(2+)</name>
        <dbReference type="ChEBI" id="CHEBI:29105"/>
    </cofactor>
</comment>
<evidence type="ECO:0000256" key="6">
    <source>
        <dbReference type="ARBA" id="ARBA00022833"/>
    </source>
</evidence>
<dbReference type="InterPro" id="IPR011249">
    <property type="entry name" value="Metalloenz_LuxS/M16"/>
</dbReference>
<evidence type="ECO:0000256" key="4">
    <source>
        <dbReference type="ARBA" id="ARBA00022723"/>
    </source>
</evidence>
<evidence type="ECO:0000256" key="2">
    <source>
        <dbReference type="ARBA" id="ARBA00007261"/>
    </source>
</evidence>
<dbReference type="InterPro" id="IPR050626">
    <property type="entry name" value="Peptidase_M16"/>
</dbReference>
<dbReference type="InterPro" id="IPR007863">
    <property type="entry name" value="Peptidase_M16_C"/>
</dbReference>
<keyword evidence="7" id="KW-0482">Metalloprotease</keyword>
<proteinExistence type="inferred from homology"/>
<dbReference type="Pfam" id="PF05193">
    <property type="entry name" value="Peptidase_M16_C"/>
    <property type="match status" value="2"/>
</dbReference>
<keyword evidence="4" id="KW-0479">Metal-binding</keyword>
<dbReference type="PANTHER" id="PTHR43690">
    <property type="entry name" value="NARDILYSIN"/>
    <property type="match status" value="1"/>
</dbReference>